<dbReference type="InterPro" id="IPR013538">
    <property type="entry name" value="ASHA1/2-like_C"/>
</dbReference>
<proteinExistence type="inferred from homology"/>
<organism evidence="3 4">
    <name type="scientific">Paenibacillus arenilitoris</name>
    <dbReference type="NCBI Taxonomy" id="2772299"/>
    <lineage>
        <taxon>Bacteria</taxon>
        <taxon>Bacillati</taxon>
        <taxon>Bacillota</taxon>
        <taxon>Bacilli</taxon>
        <taxon>Bacillales</taxon>
        <taxon>Paenibacillaceae</taxon>
        <taxon>Paenibacillus</taxon>
    </lineage>
</organism>
<name>A0A927CNG6_9BACL</name>
<dbReference type="InterPro" id="IPR023393">
    <property type="entry name" value="START-like_dom_sf"/>
</dbReference>
<keyword evidence="4" id="KW-1185">Reference proteome</keyword>
<dbReference type="CDD" id="cd07814">
    <property type="entry name" value="SRPBCC_CalC_Aha1-like"/>
    <property type="match status" value="1"/>
</dbReference>
<evidence type="ECO:0000313" key="4">
    <source>
        <dbReference type="Proteomes" id="UP000632125"/>
    </source>
</evidence>
<comment type="similarity">
    <text evidence="1">Belongs to the AHA1 family.</text>
</comment>
<dbReference type="AlphaFoldDB" id="A0A927CNG6"/>
<comment type="caution">
    <text evidence="3">The sequence shown here is derived from an EMBL/GenBank/DDBJ whole genome shotgun (WGS) entry which is preliminary data.</text>
</comment>
<dbReference type="Gene3D" id="3.30.530.20">
    <property type="match status" value="1"/>
</dbReference>
<dbReference type="RefSeq" id="WP_190864961.1">
    <property type="nucleotide sequence ID" value="NZ_JACXIY010000028.1"/>
</dbReference>
<gene>
    <name evidence="3" type="ORF">IDH41_22200</name>
</gene>
<reference evidence="3" key="1">
    <citation type="submission" date="2020-09" db="EMBL/GenBank/DDBJ databases">
        <title>A novel bacterium of genus Paenibacillus, isolated from South China Sea.</title>
        <authorList>
            <person name="Huang H."/>
            <person name="Mo K."/>
            <person name="Hu Y."/>
        </authorList>
    </citation>
    <scope>NUCLEOTIDE SEQUENCE</scope>
    <source>
        <strain evidence="3">IB182493</strain>
    </source>
</reference>
<dbReference type="Proteomes" id="UP000632125">
    <property type="component" value="Unassembled WGS sequence"/>
</dbReference>
<protein>
    <submittedName>
        <fullName evidence="3">SRPBCC domain-containing protein</fullName>
    </submittedName>
</protein>
<dbReference type="SUPFAM" id="SSF55961">
    <property type="entry name" value="Bet v1-like"/>
    <property type="match status" value="1"/>
</dbReference>
<evidence type="ECO:0000256" key="1">
    <source>
        <dbReference type="ARBA" id="ARBA00006817"/>
    </source>
</evidence>
<accession>A0A927CNG6</accession>
<dbReference type="EMBL" id="JACXIY010000028">
    <property type="protein sequence ID" value="MBD2871303.1"/>
    <property type="molecule type" value="Genomic_DNA"/>
</dbReference>
<feature type="domain" description="Activator of Hsp90 ATPase homologue 1/2-like C-terminal" evidence="2">
    <location>
        <begin position="19"/>
        <end position="161"/>
    </location>
</feature>
<sequence>MNEENRYAYVTARVTRQFNASPEQVFDAWLNPERMRGWLFTSATSDPAGRTVVNDARIGGKWSISDRRNGNDYSGDGEYVEIDRPRRLVFTFRMLQFSPTVDRVVIEIAPLESGCELTLTQEITVPRDDRMTPADIERMLEEYRRGTEHGWNEMFDLLAATILER</sequence>
<evidence type="ECO:0000259" key="2">
    <source>
        <dbReference type="Pfam" id="PF08327"/>
    </source>
</evidence>
<dbReference type="Pfam" id="PF08327">
    <property type="entry name" value="AHSA1"/>
    <property type="match status" value="1"/>
</dbReference>
<evidence type="ECO:0000313" key="3">
    <source>
        <dbReference type="EMBL" id="MBD2871303.1"/>
    </source>
</evidence>